<sequence>MEKNCCDHDCTAATANSSVCQTLSEMDWERGIWNAAFSGDMSRLAYLINKAKNVAEFVNTQDNAGYTALHYAARNGHLEICKFLLENGALIDITTKSGKATPLHKASAAGKQGKISTVRYLIESGANLQVKDDDGKTILHKAVEGKHIHLIETLLAACPQLRNMKDKKGLIPSLS</sequence>
<reference evidence="4 5" key="1">
    <citation type="submission" date="2017-07" db="EMBL/GenBank/DDBJ databases">
        <authorList>
            <person name="Talla V."/>
            <person name="Backstrom N."/>
        </authorList>
    </citation>
    <scope>NUCLEOTIDE SEQUENCE [LARGE SCALE GENOMIC DNA]</scope>
</reference>
<keyword evidence="2 3" id="KW-0040">ANK repeat</keyword>
<evidence type="ECO:0000313" key="4">
    <source>
        <dbReference type="EMBL" id="VVD04770.1"/>
    </source>
</evidence>
<feature type="repeat" description="ANK" evidence="3">
    <location>
        <begin position="64"/>
        <end position="96"/>
    </location>
</feature>
<organism evidence="4 5">
    <name type="scientific">Leptidea sinapis</name>
    <dbReference type="NCBI Taxonomy" id="189913"/>
    <lineage>
        <taxon>Eukaryota</taxon>
        <taxon>Metazoa</taxon>
        <taxon>Ecdysozoa</taxon>
        <taxon>Arthropoda</taxon>
        <taxon>Hexapoda</taxon>
        <taxon>Insecta</taxon>
        <taxon>Pterygota</taxon>
        <taxon>Neoptera</taxon>
        <taxon>Endopterygota</taxon>
        <taxon>Lepidoptera</taxon>
        <taxon>Glossata</taxon>
        <taxon>Ditrysia</taxon>
        <taxon>Papilionoidea</taxon>
        <taxon>Pieridae</taxon>
        <taxon>Dismorphiinae</taxon>
        <taxon>Leptidea</taxon>
    </lineage>
</organism>
<evidence type="ECO:0000256" key="1">
    <source>
        <dbReference type="ARBA" id="ARBA00022737"/>
    </source>
</evidence>
<dbReference type="Proteomes" id="UP000324832">
    <property type="component" value="Unassembled WGS sequence"/>
</dbReference>
<keyword evidence="5" id="KW-1185">Reference proteome</keyword>
<gene>
    <name evidence="4" type="ORF">LSINAPIS_LOCUS14456</name>
</gene>
<dbReference type="PROSITE" id="PS50088">
    <property type="entry name" value="ANK_REPEAT"/>
    <property type="match status" value="2"/>
</dbReference>
<dbReference type="Gene3D" id="1.25.40.20">
    <property type="entry name" value="Ankyrin repeat-containing domain"/>
    <property type="match status" value="2"/>
</dbReference>
<dbReference type="InterPro" id="IPR002110">
    <property type="entry name" value="Ankyrin_rpt"/>
</dbReference>
<dbReference type="PANTHER" id="PTHR24171:SF9">
    <property type="entry name" value="ANKYRIN REPEAT DOMAIN-CONTAINING PROTEIN 39"/>
    <property type="match status" value="1"/>
</dbReference>
<protein>
    <submittedName>
        <fullName evidence="4">Uncharacterized protein</fullName>
    </submittedName>
</protein>
<keyword evidence="1" id="KW-0677">Repeat</keyword>
<dbReference type="PROSITE" id="PS50297">
    <property type="entry name" value="ANK_REP_REGION"/>
    <property type="match status" value="2"/>
</dbReference>
<dbReference type="EMBL" id="FZQP02006893">
    <property type="protein sequence ID" value="VVD04770.1"/>
    <property type="molecule type" value="Genomic_DNA"/>
</dbReference>
<dbReference type="SUPFAM" id="SSF48403">
    <property type="entry name" value="Ankyrin repeat"/>
    <property type="match status" value="1"/>
</dbReference>
<feature type="repeat" description="ANK" evidence="3">
    <location>
        <begin position="98"/>
        <end position="133"/>
    </location>
</feature>
<evidence type="ECO:0000313" key="5">
    <source>
        <dbReference type="Proteomes" id="UP000324832"/>
    </source>
</evidence>
<name>A0A5E4R628_9NEOP</name>
<dbReference type="SMART" id="SM00248">
    <property type="entry name" value="ANK"/>
    <property type="match status" value="3"/>
</dbReference>
<accession>A0A5E4R628</accession>
<evidence type="ECO:0000256" key="2">
    <source>
        <dbReference type="ARBA" id="ARBA00023043"/>
    </source>
</evidence>
<dbReference type="Pfam" id="PF12796">
    <property type="entry name" value="Ank_2"/>
    <property type="match status" value="2"/>
</dbReference>
<dbReference type="PRINTS" id="PR01415">
    <property type="entry name" value="ANKYRIN"/>
</dbReference>
<dbReference type="AlphaFoldDB" id="A0A5E4R628"/>
<evidence type="ECO:0000256" key="3">
    <source>
        <dbReference type="PROSITE-ProRule" id="PRU00023"/>
    </source>
</evidence>
<dbReference type="PANTHER" id="PTHR24171">
    <property type="entry name" value="ANKYRIN REPEAT DOMAIN-CONTAINING PROTEIN 39-RELATED"/>
    <property type="match status" value="1"/>
</dbReference>
<proteinExistence type="predicted"/>
<dbReference type="InterPro" id="IPR036770">
    <property type="entry name" value="Ankyrin_rpt-contain_sf"/>
</dbReference>